<dbReference type="EMBL" id="AP027151">
    <property type="protein sequence ID" value="BDV43355.1"/>
    <property type="molecule type" value="Genomic_DNA"/>
</dbReference>
<proteinExistence type="predicted"/>
<accession>A0ABN6VVV0</accession>
<evidence type="ECO:0000313" key="3">
    <source>
        <dbReference type="Proteomes" id="UP001317705"/>
    </source>
</evidence>
<sequence>MTKQQFLDLLGSRKKSVGLVLVLVVLNIAVSLYVHIVQQPQLDRLLDEWAAKRALSAGGKNDIASIYQRGEADLKSFRERIPLKRDFSRVMMETFEAAADNGLKIANITYKPQLVPDENLVLYAVTMDLNGKYAATKSFLADLQCRKSLLVIDALSLANSSTTDEAVDLKLQLSAYLRPEEK</sequence>
<dbReference type="Proteomes" id="UP001317705">
    <property type="component" value="Chromosome"/>
</dbReference>
<protein>
    <submittedName>
        <fullName evidence="2">Pilus assembly protein PilO</fullName>
    </submittedName>
</protein>
<dbReference type="Gene3D" id="3.30.70.60">
    <property type="match status" value="1"/>
</dbReference>
<keyword evidence="3" id="KW-1185">Reference proteome</keyword>
<evidence type="ECO:0000256" key="1">
    <source>
        <dbReference type="SAM" id="Phobius"/>
    </source>
</evidence>
<feature type="transmembrane region" description="Helical" evidence="1">
    <location>
        <begin position="16"/>
        <end position="36"/>
    </location>
</feature>
<reference evidence="2 3" key="1">
    <citation type="submission" date="2022-12" db="EMBL/GenBank/DDBJ databases">
        <title>Polyphasic characterization of Geotalea uranireducens NIT-SL11 newly isolated from a complex of sewage sludge and microbially reduced graphene oxide.</title>
        <authorList>
            <person name="Xie L."/>
            <person name="Yoshida N."/>
            <person name="Meng L."/>
        </authorList>
    </citation>
    <scope>NUCLEOTIDE SEQUENCE [LARGE SCALE GENOMIC DNA]</scope>
    <source>
        <strain evidence="2 3">NIT-SL11</strain>
    </source>
</reference>
<dbReference type="RefSeq" id="WP_281999459.1">
    <property type="nucleotide sequence ID" value="NZ_AP027151.1"/>
</dbReference>
<gene>
    <name evidence="2" type="primary">pulO</name>
    <name evidence="2" type="ORF">GURASL_22780</name>
</gene>
<name>A0ABN6VVV0_9BACT</name>
<dbReference type="InterPro" id="IPR014717">
    <property type="entry name" value="Transl_elong_EF1B/ribsomal_bS6"/>
</dbReference>
<organism evidence="2 3">
    <name type="scientific">Geotalea uraniireducens</name>
    <dbReference type="NCBI Taxonomy" id="351604"/>
    <lineage>
        <taxon>Bacteria</taxon>
        <taxon>Pseudomonadati</taxon>
        <taxon>Thermodesulfobacteriota</taxon>
        <taxon>Desulfuromonadia</taxon>
        <taxon>Geobacterales</taxon>
        <taxon>Geobacteraceae</taxon>
        <taxon>Geotalea</taxon>
    </lineage>
</organism>
<evidence type="ECO:0000313" key="2">
    <source>
        <dbReference type="EMBL" id="BDV43355.1"/>
    </source>
</evidence>
<keyword evidence="1" id="KW-0472">Membrane</keyword>
<keyword evidence="1" id="KW-0812">Transmembrane</keyword>
<keyword evidence="1" id="KW-1133">Transmembrane helix</keyword>